<proteinExistence type="predicted"/>
<accession>A0ABS1ZEN0</accession>
<evidence type="ECO:0000313" key="1">
    <source>
        <dbReference type="EMBL" id="MBM1194925.1"/>
    </source>
</evidence>
<evidence type="ECO:0000313" key="2">
    <source>
        <dbReference type="Proteomes" id="UP000809529"/>
    </source>
</evidence>
<sequence>MRLIYSDDREVLGVRYSEIEALFFAKFEVEDALCTPFPTLSLFDIQTYGRQLSHEEIVDGVETGDILLVEDDPFSALSQDTLNEYSHITGRGWTGSFHTPAVARLEGHVSGLSSRTVFVCLWPTSTIHRWHLWVVTNDVHDMSSTWERTRMANRSNAR</sequence>
<gene>
    <name evidence="1" type="ORF">GYN02_06980</name>
</gene>
<comment type="caution">
    <text evidence="1">The sequence shown here is derived from an EMBL/GenBank/DDBJ whole genome shotgun (WGS) entry which is preliminary data.</text>
</comment>
<keyword evidence="2" id="KW-1185">Reference proteome</keyword>
<protein>
    <submittedName>
        <fullName evidence="1">Uncharacterized protein</fullName>
    </submittedName>
</protein>
<organism evidence="1 2">
    <name type="scientific">Pseudomonas weihenstephanensis</name>
    <dbReference type="NCBI Taxonomy" id="1608994"/>
    <lineage>
        <taxon>Bacteria</taxon>
        <taxon>Pseudomonadati</taxon>
        <taxon>Pseudomonadota</taxon>
        <taxon>Gammaproteobacteria</taxon>
        <taxon>Pseudomonadales</taxon>
        <taxon>Pseudomonadaceae</taxon>
        <taxon>Pseudomonas</taxon>
    </lineage>
</organism>
<reference evidence="1 2" key="1">
    <citation type="submission" date="2020-01" db="EMBL/GenBank/DDBJ databases">
        <title>Comparative genomics of meat spoilage bacteria.</title>
        <authorList>
            <person name="Hilgarth M."/>
            <person name="Vogel R.F."/>
        </authorList>
    </citation>
    <scope>NUCLEOTIDE SEQUENCE [LARGE SCALE GENOMIC DNA]</scope>
    <source>
        <strain evidence="1 2">TMW2.2077</strain>
    </source>
</reference>
<dbReference type="EMBL" id="JAAEBW010000003">
    <property type="protein sequence ID" value="MBM1194925.1"/>
    <property type="molecule type" value="Genomic_DNA"/>
</dbReference>
<name>A0ABS1ZEN0_9PSED</name>
<dbReference type="Proteomes" id="UP000809529">
    <property type="component" value="Unassembled WGS sequence"/>
</dbReference>
<dbReference type="RefSeq" id="WP_203302477.1">
    <property type="nucleotide sequence ID" value="NZ_JAAEBW010000003.1"/>
</dbReference>